<dbReference type="EMBL" id="FCON02000025">
    <property type="protein sequence ID" value="SAL56823.1"/>
    <property type="molecule type" value="Genomic_DNA"/>
</dbReference>
<dbReference type="Gene3D" id="3.10.180.10">
    <property type="entry name" value="2,3-Dihydroxybiphenyl 1,2-Dioxygenase, domain 1"/>
    <property type="match status" value="1"/>
</dbReference>
<dbReference type="Pfam" id="PF06983">
    <property type="entry name" value="3-dmu-9_3-mt"/>
    <property type="match status" value="1"/>
</dbReference>
<dbReference type="PANTHER" id="PTHR33990:SF1">
    <property type="entry name" value="PROTEIN YJDN"/>
    <property type="match status" value="1"/>
</dbReference>
<evidence type="ECO:0000313" key="2">
    <source>
        <dbReference type="EMBL" id="SAL56823.1"/>
    </source>
</evidence>
<dbReference type="InterPro" id="IPR028973">
    <property type="entry name" value="PhnB-like"/>
</dbReference>
<keyword evidence="3" id="KW-1185">Reference proteome</keyword>
<proteinExistence type="predicted"/>
<sequence>MLVQPYLFFEGRCEEALKFYAEKLGAQSQMMMRYKEGPQENNACTNRPEMAEKIMHASFRVGETELMASDGMCSGKPNFQGVSLSLTVDDVAQAEQYFNALAEGGQVQMALTPTFFAKRFGMVADKFGLSWMILGGLEHGAPQ</sequence>
<dbReference type="GO" id="GO:0032259">
    <property type="term" value="P:methylation"/>
    <property type="evidence" value="ECO:0007669"/>
    <property type="project" value="UniProtKB-KW"/>
</dbReference>
<dbReference type="AlphaFoldDB" id="A0A158IKC6"/>
<name>A0A158IKC6_9BURK</name>
<dbReference type="Proteomes" id="UP000054770">
    <property type="component" value="Unassembled WGS sequence"/>
</dbReference>
<organism evidence="2 3">
    <name type="scientific">Caballeronia choica</name>
    <dbReference type="NCBI Taxonomy" id="326476"/>
    <lineage>
        <taxon>Bacteria</taxon>
        <taxon>Pseudomonadati</taxon>
        <taxon>Pseudomonadota</taxon>
        <taxon>Betaproteobacteria</taxon>
        <taxon>Burkholderiales</taxon>
        <taxon>Burkholderiaceae</taxon>
        <taxon>Caballeronia</taxon>
    </lineage>
</organism>
<dbReference type="PANTHER" id="PTHR33990">
    <property type="entry name" value="PROTEIN YJDN-RELATED"/>
    <property type="match status" value="1"/>
</dbReference>
<dbReference type="GO" id="GO:0008168">
    <property type="term" value="F:methyltransferase activity"/>
    <property type="evidence" value="ECO:0007669"/>
    <property type="project" value="UniProtKB-KW"/>
</dbReference>
<dbReference type="OrthoDB" id="9795306at2"/>
<dbReference type="CDD" id="cd06588">
    <property type="entry name" value="PhnB_like"/>
    <property type="match status" value="1"/>
</dbReference>
<gene>
    <name evidence="2" type="ORF">AWB68_02764</name>
</gene>
<protein>
    <submittedName>
        <fullName evidence="2">3-demethylubiquinone-9 3-methyltransferase</fullName>
    </submittedName>
</protein>
<accession>A0A158IKC6</accession>
<reference evidence="2" key="1">
    <citation type="submission" date="2016-01" db="EMBL/GenBank/DDBJ databases">
        <authorList>
            <person name="Peeters C."/>
        </authorList>
    </citation>
    <scope>NUCLEOTIDE SEQUENCE [LARGE SCALE GENOMIC DNA]</scope>
    <source>
        <strain evidence="2">LMG 22940</strain>
    </source>
</reference>
<dbReference type="SUPFAM" id="SSF54593">
    <property type="entry name" value="Glyoxalase/Bleomycin resistance protein/Dihydroxybiphenyl dioxygenase"/>
    <property type="match status" value="1"/>
</dbReference>
<feature type="domain" description="PhnB-like" evidence="1">
    <location>
        <begin position="4"/>
        <end position="133"/>
    </location>
</feature>
<evidence type="ECO:0000313" key="3">
    <source>
        <dbReference type="Proteomes" id="UP000054770"/>
    </source>
</evidence>
<dbReference type="InterPro" id="IPR029068">
    <property type="entry name" value="Glyas_Bleomycin-R_OHBP_Dase"/>
</dbReference>
<comment type="caution">
    <text evidence="2">The sequence shown here is derived from an EMBL/GenBank/DDBJ whole genome shotgun (WGS) entry which is preliminary data.</text>
</comment>
<evidence type="ECO:0000259" key="1">
    <source>
        <dbReference type="Pfam" id="PF06983"/>
    </source>
</evidence>
<dbReference type="RefSeq" id="WP_087644911.1">
    <property type="nucleotide sequence ID" value="NZ_FCON02000025.1"/>
</dbReference>